<evidence type="ECO:0000313" key="5">
    <source>
        <dbReference type="Proteomes" id="UP000507962"/>
    </source>
</evidence>
<dbReference type="InterPro" id="IPR036680">
    <property type="entry name" value="SPOR-like_sf"/>
</dbReference>
<dbReference type="PROSITE" id="PS51724">
    <property type="entry name" value="SPOR"/>
    <property type="match status" value="1"/>
</dbReference>
<gene>
    <name evidence="4" type="ORF">MSL71_32170</name>
</gene>
<evidence type="ECO:0000313" key="4">
    <source>
        <dbReference type="EMBL" id="VFQ45556.1"/>
    </source>
</evidence>
<dbReference type="Proteomes" id="UP000507962">
    <property type="component" value="Unassembled WGS sequence"/>
</dbReference>
<evidence type="ECO:0000259" key="3">
    <source>
        <dbReference type="PROSITE" id="PS51724"/>
    </source>
</evidence>
<feature type="region of interest" description="Disordered" evidence="1">
    <location>
        <begin position="1"/>
        <end position="23"/>
    </location>
</feature>
<organism evidence="4 5">
    <name type="scientific">Desulfoluna butyratoxydans</name>
    <dbReference type="NCBI Taxonomy" id="231438"/>
    <lineage>
        <taxon>Bacteria</taxon>
        <taxon>Pseudomonadati</taxon>
        <taxon>Thermodesulfobacteriota</taxon>
        <taxon>Desulfobacteria</taxon>
        <taxon>Desulfobacterales</taxon>
        <taxon>Desulfolunaceae</taxon>
        <taxon>Desulfoluna</taxon>
    </lineage>
</organism>
<feature type="compositionally biased region" description="Basic and acidic residues" evidence="1">
    <location>
        <begin position="1"/>
        <end position="15"/>
    </location>
</feature>
<name>A0A4U8YNA5_9BACT</name>
<dbReference type="RefSeq" id="WP_180142272.1">
    <property type="nucleotide sequence ID" value="NZ_CAADHO010000006.1"/>
</dbReference>
<feature type="domain" description="SPOR" evidence="3">
    <location>
        <begin position="115"/>
        <end position="195"/>
    </location>
</feature>
<keyword evidence="2" id="KW-1133">Transmembrane helix</keyword>
<reference evidence="4 5" key="1">
    <citation type="submission" date="2019-03" db="EMBL/GenBank/DDBJ databases">
        <authorList>
            <person name="Nijsse B."/>
        </authorList>
    </citation>
    <scope>NUCLEOTIDE SEQUENCE [LARGE SCALE GENOMIC DNA]</scope>
    <source>
        <strain evidence="4">Desulfoluna butyratoxydans MSL71</strain>
    </source>
</reference>
<dbReference type="EMBL" id="CAADHO010000006">
    <property type="protein sequence ID" value="VFQ45556.1"/>
    <property type="molecule type" value="Genomic_DNA"/>
</dbReference>
<dbReference type="Pfam" id="PF05036">
    <property type="entry name" value="SPOR"/>
    <property type="match status" value="1"/>
</dbReference>
<dbReference type="InterPro" id="IPR007730">
    <property type="entry name" value="SPOR-like_dom"/>
</dbReference>
<proteinExistence type="predicted"/>
<dbReference type="AlphaFoldDB" id="A0A4U8YNA5"/>
<evidence type="ECO:0000256" key="2">
    <source>
        <dbReference type="SAM" id="Phobius"/>
    </source>
</evidence>
<feature type="transmembrane region" description="Helical" evidence="2">
    <location>
        <begin position="33"/>
        <end position="53"/>
    </location>
</feature>
<protein>
    <submittedName>
        <fullName evidence="4">Sporulation-related domain</fullName>
    </submittedName>
</protein>
<keyword evidence="2" id="KW-0812">Transmembrane</keyword>
<evidence type="ECO:0000256" key="1">
    <source>
        <dbReference type="SAM" id="MobiDB-lite"/>
    </source>
</evidence>
<dbReference type="InterPro" id="IPR052521">
    <property type="entry name" value="Cell_div_SPOR-domain"/>
</dbReference>
<keyword evidence="2" id="KW-0472">Membrane</keyword>
<keyword evidence="5" id="KW-1185">Reference proteome</keyword>
<accession>A0A4U8YNA5</accession>
<sequence length="268" mass="28800">MAEQDVHQENGHPPESKISGEGWPRRGKAFRRAALWGGFLGLMLLAPMVFLVGTGVKIARDPDFVPAPRAEKVTVDLFQKPARREPEAKSEPLLPEPLDHGIAAMLAAPSSAGGPSDTYPFTLHAGSFRNAARAADQVTALRELGRAAFSAYVTIPGMGDWYRVFCGNFASREEAEAARETLLAQGGTEASPAKKSVALAVEGPLPVSDALVLESRLHALGFFAYVMPRPPADGRVQVLVGAFQTESRAGVMRKRLTKAGFEARAVRR</sequence>
<dbReference type="Gene3D" id="3.30.70.1070">
    <property type="entry name" value="Sporulation related repeat"/>
    <property type="match status" value="1"/>
</dbReference>
<dbReference type="PANTHER" id="PTHR38687:SF2">
    <property type="entry name" value="CELL DIVISION PROTEIN FTSN"/>
    <property type="match status" value="1"/>
</dbReference>
<dbReference type="GO" id="GO:0042834">
    <property type="term" value="F:peptidoglycan binding"/>
    <property type="evidence" value="ECO:0007669"/>
    <property type="project" value="InterPro"/>
</dbReference>
<dbReference type="PANTHER" id="PTHR38687">
    <property type="entry name" value="CELL DIVISION PROTEIN DEDD-RELATED"/>
    <property type="match status" value="1"/>
</dbReference>
<dbReference type="SUPFAM" id="SSF110997">
    <property type="entry name" value="Sporulation related repeat"/>
    <property type="match status" value="1"/>
</dbReference>